<accession>A0A0A9E4C4</accession>
<name>A0A0A9E4C4_ARUDO</name>
<dbReference type="EMBL" id="GBRH01202969">
    <property type="protein sequence ID" value="JAD94926.1"/>
    <property type="molecule type" value="Transcribed_RNA"/>
</dbReference>
<sequence>MRDSAGQKIITTLGRGVQIYGLSCFLLESVFYLTMQNGPMQVDSQKKNRKFEGEKLPHG</sequence>
<reference evidence="1" key="1">
    <citation type="submission" date="2014-09" db="EMBL/GenBank/DDBJ databases">
        <authorList>
            <person name="Magalhaes I.L.F."/>
            <person name="Oliveira U."/>
            <person name="Santos F.R."/>
            <person name="Vidigal T.H.D.A."/>
            <person name="Brescovit A.D."/>
            <person name="Santos A.J."/>
        </authorList>
    </citation>
    <scope>NUCLEOTIDE SEQUENCE</scope>
    <source>
        <tissue evidence="1">Shoot tissue taken approximately 20 cm above the soil surface</tissue>
    </source>
</reference>
<proteinExistence type="predicted"/>
<reference evidence="1" key="2">
    <citation type="journal article" date="2015" name="Data Brief">
        <title>Shoot transcriptome of the giant reed, Arundo donax.</title>
        <authorList>
            <person name="Barrero R.A."/>
            <person name="Guerrero F.D."/>
            <person name="Moolhuijzen P."/>
            <person name="Goolsby J.A."/>
            <person name="Tidwell J."/>
            <person name="Bellgard S.E."/>
            <person name="Bellgard M.I."/>
        </authorList>
    </citation>
    <scope>NUCLEOTIDE SEQUENCE</scope>
    <source>
        <tissue evidence="1">Shoot tissue taken approximately 20 cm above the soil surface</tissue>
    </source>
</reference>
<evidence type="ECO:0000313" key="1">
    <source>
        <dbReference type="EMBL" id="JAD94926.1"/>
    </source>
</evidence>
<dbReference type="AlphaFoldDB" id="A0A0A9E4C4"/>
<organism evidence="1">
    <name type="scientific">Arundo donax</name>
    <name type="common">Giant reed</name>
    <name type="synonym">Donax arundinaceus</name>
    <dbReference type="NCBI Taxonomy" id="35708"/>
    <lineage>
        <taxon>Eukaryota</taxon>
        <taxon>Viridiplantae</taxon>
        <taxon>Streptophyta</taxon>
        <taxon>Embryophyta</taxon>
        <taxon>Tracheophyta</taxon>
        <taxon>Spermatophyta</taxon>
        <taxon>Magnoliopsida</taxon>
        <taxon>Liliopsida</taxon>
        <taxon>Poales</taxon>
        <taxon>Poaceae</taxon>
        <taxon>PACMAD clade</taxon>
        <taxon>Arundinoideae</taxon>
        <taxon>Arundineae</taxon>
        <taxon>Arundo</taxon>
    </lineage>
</organism>
<protein>
    <submittedName>
        <fullName evidence="1">Uncharacterized protein</fullName>
    </submittedName>
</protein>